<name>A0A8J3QIQ0_9ACTN</name>
<dbReference type="Proteomes" id="UP000612899">
    <property type="component" value="Unassembled WGS sequence"/>
</dbReference>
<dbReference type="Pfam" id="PF01738">
    <property type="entry name" value="DLH"/>
    <property type="match status" value="1"/>
</dbReference>
<dbReference type="InterPro" id="IPR051049">
    <property type="entry name" value="Dienelactone_hydrolase-like"/>
</dbReference>
<keyword evidence="3" id="KW-1185">Reference proteome</keyword>
<dbReference type="SUPFAM" id="SSF53474">
    <property type="entry name" value="alpha/beta-Hydrolases"/>
    <property type="match status" value="1"/>
</dbReference>
<protein>
    <submittedName>
        <fullName evidence="2">Carboxymethylenebutenolidase</fullName>
    </submittedName>
</protein>
<dbReference type="GO" id="GO:0016787">
    <property type="term" value="F:hydrolase activity"/>
    <property type="evidence" value="ECO:0007669"/>
    <property type="project" value="InterPro"/>
</dbReference>
<dbReference type="AlphaFoldDB" id="A0A8J3QIQ0"/>
<dbReference type="InterPro" id="IPR002925">
    <property type="entry name" value="Dienelactn_hydro"/>
</dbReference>
<dbReference type="EMBL" id="BONY01000080">
    <property type="protein sequence ID" value="GIH09951.1"/>
    <property type="molecule type" value="Genomic_DNA"/>
</dbReference>
<evidence type="ECO:0000313" key="2">
    <source>
        <dbReference type="EMBL" id="GIH09951.1"/>
    </source>
</evidence>
<dbReference type="RefSeq" id="WP_203913674.1">
    <property type="nucleotide sequence ID" value="NZ_BONY01000080.1"/>
</dbReference>
<organism evidence="2 3">
    <name type="scientific">Rhizocola hellebori</name>
    <dbReference type="NCBI Taxonomy" id="1392758"/>
    <lineage>
        <taxon>Bacteria</taxon>
        <taxon>Bacillati</taxon>
        <taxon>Actinomycetota</taxon>
        <taxon>Actinomycetes</taxon>
        <taxon>Micromonosporales</taxon>
        <taxon>Micromonosporaceae</taxon>
        <taxon>Rhizocola</taxon>
    </lineage>
</organism>
<dbReference type="PANTHER" id="PTHR46623:SF6">
    <property type="entry name" value="ALPHA_BETA-HYDROLASES SUPERFAMILY PROTEIN"/>
    <property type="match status" value="1"/>
</dbReference>
<sequence>MGELVTFASNGGTSQGYLALPSDGAGPGVIVIQEWWGLVPHIKSVTERFAAAGFVALAPDLFHGVHTTEPDDANRLMMGLAMPQAAKDIAGAAEFLGQHEATQTSKGKIGVVGFCMGGSLALWSATFSPRITTAVGFYPAIPWEKMDPSWGNYDSKIAMIHCSEEDGTSSAPGIQQAMNSIADAGGKCVVHDYPGTSHAFFNDDRPEVYDEGASRSSWARTLEVFRTTL</sequence>
<dbReference type="PANTHER" id="PTHR46623">
    <property type="entry name" value="CARBOXYMETHYLENEBUTENOLIDASE-RELATED"/>
    <property type="match status" value="1"/>
</dbReference>
<evidence type="ECO:0000313" key="3">
    <source>
        <dbReference type="Proteomes" id="UP000612899"/>
    </source>
</evidence>
<gene>
    <name evidence="2" type="ORF">Rhe02_80180</name>
</gene>
<accession>A0A8J3QIQ0</accession>
<reference evidence="2" key="1">
    <citation type="submission" date="2021-01" db="EMBL/GenBank/DDBJ databases">
        <title>Whole genome shotgun sequence of Rhizocola hellebori NBRC 109834.</title>
        <authorList>
            <person name="Komaki H."/>
            <person name="Tamura T."/>
        </authorList>
    </citation>
    <scope>NUCLEOTIDE SEQUENCE</scope>
    <source>
        <strain evidence="2">NBRC 109834</strain>
    </source>
</reference>
<evidence type="ECO:0000259" key="1">
    <source>
        <dbReference type="Pfam" id="PF01738"/>
    </source>
</evidence>
<dbReference type="Gene3D" id="3.40.50.1820">
    <property type="entry name" value="alpha/beta hydrolase"/>
    <property type="match status" value="1"/>
</dbReference>
<proteinExistence type="predicted"/>
<feature type="domain" description="Dienelactone hydrolase" evidence="1">
    <location>
        <begin position="15"/>
        <end position="228"/>
    </location>
</feature>
<dbReference type="InterPro" id="IPR029058">
    <property type="entry name" value="AB_hydrolase_fold"/>
</dbReference>
<comment type="caution">
    <text evidence="2">The sequence shown here is derived from an EMBL/GenBank/DDBJ whole genome shotgun (WGS) entry which is preliminary data.</text>
</comment>